<organism evidence="2 3">
    <name type="scientific">Gulosibacter faecalis</name>
    <dbReference type="NCBI Taxonomy" id="272240"/>
    <lineage>
        <taxon>Bacteria</taxon>
        <taxon>Bacillati</taxon>
        <taxon>Actinomycetota</taxon>
        <taxon>Actinomycetes</taxon>
        <taxon>Micrococcales</taxon>
        <taxon>Microbacteriaceae</taxon>
        <taxon>Gulosibacter</taxon>
    </lineage>
</organism>
<keyword evidence="2" id="KW-0808">Transferase</keyword>
<dbReference type="SUPFAM" id="SSF55729">
    <property type="entry name" value="Acyl-CoA N-acyltransferases (Nat)"/>
    <property type="match status" value="1"/>
</dbReference>
<dbReference type="InterPro" id="IPR000182">
    <property type="entry name" value="GNAT_dom"/>
</dbReference>
<dbReference type="RefSeq" id="WP_019618974.1">
    <property type="nucleotide sequence ID" value="NZ_JBHUNE010000001.1"/>
</dbReference>
<protein>
    <submittedName>
        <fullName evidence="2">GNAT family N-acetyltransferase</fullName>
        <ecNumber evidence="2">2.3.-.-</ecNumber>
    </submittedName>
</protein>
<dbReference type="EMBL" id="JBHUNE010000001">
    <property type="protein sequence ID" value="MFD2756927.1"/>
    <property type="molecule type" value="Genomic_DNA"/>
</dbReference>
<dbReference type="Gene3D" id="3.40.630.30">
    <property type="match status" value="1"/>
</dbReference>
<dbReference type="EC" id="2.3.-.-" evidence="2"/>
<dbReference type="GO" id="GO:0016746">
    <property type="term" value="F:acyltransferase activity"/>
    <property type="evidence" value="ECO:0007669"/>
    <property type="project" value="UniProtKB-KW"/>
</dbReference>
<proteinExistence type="predicted"/>
<evidence type="ECO:0000313" key="2">
    <source>
        <dbReference type="EMBL" id="MFD2756927.1"/>
    </source>
</evidence>
<feature type="domain" description="N-acetyltransferase" evidence="1">
    <location>
        <begin position="4"/>
        <end position="151"/>
    </location>
</feature>
<comment type="caution">
    <text evidence="2">The sequence shown here is derived from an EMBL/GenBank/DDBJ whole genome shotgun (WGS) entry which is preliminary data.</text>
</comment>
<sequence length="151" mass="16427">MTELRIAPLTADNVVAANALTLKPGQEAFVAPVSHSIAEAYVNQDTMWPRVVESDGHVVAFIMATFNEDAGDELYRATILRMNVDAGHQRKGVGRFAVDAVVDEAVNRGFDEVVAIWEDGELGPGKFFTAMGFDIVGETQYGEVIGIRKLK</sequence>
<keyword evidence="3" id="KW-1185">Reference proteome</keyword>
<evidence type="ECO:0000313" key="3">
    <source>
        <dbReference type="Proteomes" id="UP001597492"/>
    </source>
</evidence>
<reference evidence="3" key="1">
    <citation type="journal article" date="2019" name="Int. J. Syst. Evol. Microbiol.">
        <title>The Global Catalogue of Microorganisms (GCM) 10K type strain sequencing project: providing services to taxonomists for standard genome sequencing and annotation.</title>
        <authorList>
            <consortium name="The Broad Institute Genomics Platform"/>
            <consortium name="The Broad Institute Genome Sequencing Center for Infectious Disease"/>
            <person name="Wu L."/>
            <person name="Ma J."/>
        </authorList>
    </citation>
    <scope>NUCLEOTIDE SEQUENCE [LARGE SCALE GENOMIC DNA]</scope>
    <source>
        <strain evidence="3">TISTR 1514</strain>
    </source>
</reference>
<dbReference type="Proteomes" id="UP001597492">
    <property type="component" value="Unassembled WGS sequence"/>
</dbReference>
<dbReference type="PROSITE" id="PS51186">
    <property type="entry name" value="GNAT"/>
    <property type="match status" value="1"/>
</dbReference>
<name>A0ABW5UTG9_9MICO</name>
<gene>
    <name evidence="2" type="ORF">ACFSW7_00860</name>
</gene>
<evidence type="ECO:0000259" key="1">
    <source>
        <dbReference type="PROSITE" id="PS51186"/>
    </source>
</evidence>
<dbReference type="Pfam" id="PF00583">
    <property type="entry name" value="Acetyltransf_1"/>
    <property type="match status" value="1"/>
</dbReference>
<keyword evidence="2" id="KW-0012">Acyltransferase</keyword>
<dbReference type="InterPro" id="IPR016181">
    <property type="entry name" value="Acyl_CoA_acyltransferase"/>
</dbReference>
<accession>A0ABW5UTG9</accession>
<dbReference type="CDD" id="cd04301">
    <property type="entry name" value="NAT_SF"/>
    <property type="match status" value="1"/>
</dbReference>